<name>A0A1B6E7Q5_9HEMI</name>
<dbReference type="InterPro" id="IPR009723">
    <property type="entry name" value="Pop1_N"/>
</dbReference>
<evidence type="ECO:0000259" key="4">
    <source>
        <dbReference type="Pfam" id="PF06978"/>
    </source>
</evidence>
<dbReference type="InterPro" id="IPR039182">
    <property type="entry name" value="Pop1"/>
</dbReference>
<reference evidence="8" key="1">
    <citation type="submission" date="2015-12" db="EMBL/GenBank/DDBJ databases">
        <title>De novo transcriptome assembly of four potential Pierce s Disease insect vectors from Arizona vineyards.</title>
        <authorList>
            <person name="Tassone E.E."/>
        </authorList>
    </citation>
    <scope>NUCLEOTIDE SEQUENCE</scope>
</reference>
<evidence type="ECO:0000313" key="7">
    <source>
        <dbReference type="EMBL" id="JAS27574.1"/>
    </source>
</evidence>
<dbReference type="Pfam" id="PF06978">
    <property type="entry name" value="POP1_N"/>
    <property type="match status" value="2"/>
</dbReference>
<feature type="domain" description="Pop1 N-terminal" evidence="4">
    <location>
        <begin position="110"/>
        <end position="176"/>
    </location>
</feature>
<feature type="domain" description="POPLD" evidence="5">
    <location>
        <begin position="517"/>
        <end position="606"/>
    </location>
</feature>
<dbReference type="Pfam" id="PF08170">
    <property type="entry name" value="POPLD"/>
    <property type="match status" value="1"/>
</dbReference>
<evidence type="ECO:0000256" key="3">
    <source>
        <dbReference type="ARBA" id="ARBA00023242"/>
    </source>
</evidence>
<proteinExistence type="predicted"/>
<feature type="domain" description="Pop1 N-terminal" evidence="4">
    <location>
        <begin position="27"/>
        <end position="99"/>
    </location>
</feature>
<dbReference type="Pfam" id="PF22770">
    <property type="entry name" value="POP1_C"/>
    <property type="match status" value="1"/>
</dbReference>
<evidence type="ECO:0000256" key="2">
    <source>
        <dbReference type="ARBA" id="ARBA00022694"/>
    </source>
</evidence>
<evidence type="ECO:0000256" key="1">
    <source>
        <dbReference type="ARBA" id="ARBA00004123"/>
    </source>
</evidence>
<organism evidence="8">
    <name type="scientific">Clastoptera arizonana</name>
    <name type="common">Arizona spittle bug</name>
    <dbReference type="NCBI Taxonomy" id="38151"/>
    <lineage>
        <taxon>Eukaryota</taxon>
        <taxon>Metazoa</taxon>
        <taxon>Ecdysozoa</taxon>
        <taxon>Arthropoda</taxon>
        <taxon>Hexapoda</taxon>
        <taxon>Insecta</taxon>
        <taxon>Pterygota</taxon>
        <taxon>Neoptera</taxon>
        <taxon>Paraneoptera</taxon>
        <taxon>Hemiptera</taxon>
        <taxon>Auchenorrhyncha</taxon>
        <taxon>Cercopoidea</taxon>
        <taxon>Clastopteridae</taxon>
        <taxon>Clastoptera</taxon>
    </lineage>
</organism>
<dbReference type="InterPro" id="IPR055079">
    <property type="entry name" value="POP1_C"/>
</dbReference>
<dbReference type="GO" id="GO:0000172">
    <property type="term" value="C:ribonuclease MRP complex"/>
    <property type="evidence" value="ECO:0007669"/>
    <property type="project" value="InterPro"/>
</dbReference>
<protein>
    <submittedName>
        <fullName evidence="8">Uncharacterized protein</fullName>
    </submittedName>
</protein>
<dbReference type="PANTHER" id="PTHR22731:SF3">
    <property type="entry name" value="RIBONUCLEASES P_MRP PROTEIN SUBUNIT POP1"/>
    <property type="match status" value="1"/>
</dbReference>
<keyword evidence="2" id="KW-0819">tRNA processing</keyword>
<feature type="domain" description="POP1 C-terminal" evidence="6">
    <location>
        <begin position="667"/>
        <end position="852"/>
    </location>
</feature>
<sequence>MSEDKLQFDDQIGGDQQLPQEINIMKFVTARSQEIIALSEAIDDPVRTGLVFQQIPKHMRRRIMSHNIKRLPRNLREAHQNQLEKCGSAIEKTNRPSRKYRRRPIVLLQEYNRRQKLFIWLETHIWHAKRFHMINKWGYKIPNYPNDKNFRACYRATSKHCLMQDISYYVCIELQGLEEDILAGLTTLTNPDFGLTFSAKYFLNGGREGKTILFKSGMYPFGVIGSVNFLWRSEVIKNKRKLWIWIHPSIYAEVLHEMLKIFNLKLDKNEEIMDIDSDLLYNCEINMSKNIELEKLRHDHDLSSKVLRYGSSTTSVEMVLLENILNRFSLTGPLSQAILTEAFRLIDMNRITKQNDTNFNKCQWVLDCYESKELLTCFNEQEVFWEKMKNVSSPNQLPPHLVLPLTIVDPRLHMPRQKTKAVNEIDGYDAMSILKPSPNLSCGSPIWESRWRNHSSLNKTPAIELNTIRSKSVVSGLNDDEIVRCGGPTNVSCLPILLIQKPGIQGSESNKRGYGCGWDVILPAGWAMPVWLSLIFRGARAGGLREADHLALEMGKELILTPDSTAGQIEDISRKNNDLENYFKLPPSKRPNYIKLGIVSPFYCCWNLLLKDWSDDPGRDVTSFYILRHRNKLQLISMILNKKNTNSQLEVLHQINEILSPDDKVLSLLPVNIKLCGKGRLGKCATICFPSARDLQIFKTDRKYRGPIEHTHKDINEPKRKELRSAHMEKLKKLKKKRAKIEKLINVSGQDFNEKKENTKNCSKSIIKDQVRKMNELWLPNNINNIKESCSREVIGFVTSGDFTFTEAKVQGQGFVVTSAVMKYLNRLHSCNNIVLTRVTDSYQYSFAEMKISLL</sequence>
<accession>A0A1B6E7Q5</accession>
<comment type="subcellular location">
    <subcellularLocation>
        <location evidence="1">Nucleus</location>
    </subcellularLocation>
</comment>
<dbReference type="EMBL" id="GEDC01003363">
    <property type="protein sequence ID" value="JAS33935.1"/>
    <property type="molecule type" value="Transcribed_RNA"/>
</dbReference>
<evidence type="ECO:0000259" key="5">
    <source>
        <dbReference type="Pfam" id="PF08170"/>
    </source>
</evidence>
<dbReference type="InterPro" id="IPR012590">
    <property type="entry name" value="POPLD_dom"/>
</dbReference>
<dbReference type="GO" id="GO:0001682">
    <property type="term" value="P:tRNA 5'-leader removal"/>
    <property type="evidence" value="ECO:0007669"/>
    <property type="project" value="InterPro"/>
</dbReference>
<dbReference type="PANTHER" id="PTHR22731">
    <property type="entry name" value="RIBONUCLEASES P/MRP PROTEIN SUBUNIT POP1"/>
    <property type="match status" value="1"/>
</dbReference>
<evidence type="ECO:0000259" key="6">
    <source>
        <dbReference type="Pfam" id="PF22770"/>
    </source>
</evidence>
<gene>
    <name evidence="7" type="ORF">g.14189</name>
    <name evidence="8" type="ORF">g.14192</name>
</gene>
<keyword evidence="3" id="KW-0539">Nucleus</keyword>
<dbReference type="AlphaFoldDB" id="A0A1B6E7Q5"/>
<evidence type="ECO:0000313" key="8">
    <source>
        <dbReference type="EMBL" id="JAS33935.1"/>
    </source>
</evidence>
<dbReference type="EMBL" id="GEDC01009724">
    <property type="protein sequence ID" value="JAS27574.1"/>
    <property type="molecule type" value="Transcribed_RNA"/>
</dbReference>
<dbReference type="GO" id="GO:0005655">
    <property type="term" value="C:nucleolar ribonuclease P complex"/>
    <property type="evidence" value="ECO:0007669"/>
    <property type="project" value="InterPro"/>
</dbReference>